<dbReference type="EMBL" id="FXTQ01000007">
    <property type="protein sequence ID" value="SMO92187.1"/>
    <property type="molecule type" value="Genomic_DNA"/>
</dbReference>
<proteinExistence type="predicted"/>
<name>A0A521F7S2_9FLAO</name>
<reference evidence="1 2" key="1">
    <citation type="submission" date="2017-05" db="EMBL/GenBank/DDBJ databases">
        <authorList>
            <person name="Varghese N."/>
            <person name="Submissions S."/>
        </authorList>
    </citation>
    <scope>NUCLEOTIDE SEQUENCE [LARGE SCALE GENOMIC DNA]</scope>
    <source>
        <strain evidence="1 2">DSM 29982</strain>
    </source>
</reference>
<protein>
    <submittedName>
        <fullName evidence="1">Uncharacterized protein</fullName>
    </submittedName>
</protein>
<keyword evidence="2" id="KW-1185">Reference proteome</keyword>
<dbReference type="OrthoDB" id="1411066at2"/>
<accession>A0A521F7S2</accession>
<sequence>MARRRITMLLLGAALFILCAAVYWLSALYGKMRYDAAYKDYRMGISAENYALVPVSKAVPQDLLSERINFDTVNHKFILPLKHQYYDEQKSLAIIRNCTYIFDAKGVLLSKMESAEEMGQQTEFGHCVKLEDVLGAKNEAVSVVHFHKENCTLSLNPFRGLGSPNGPGRNMAWQGTAYIGLKMQKEVLKLKDGEVSARNFFSNRYERNDYELGISLYRVPAEFQKISCVSFLVRRKAYGPNELYIIRSR</sequence>
<evidence type="ECO:0000313" key="2">
    <source>
        <dbReference type="Proteomes" id="UP000319267"/>
    </source>
</evidence>
<gene>
    <name evidence="1" type="ORF">SAMN06265220_10724</name>
</gene>
<dbReference type="RefSeq" id="WP_142479120.1">
    <property type="nucleotide sequence ID" value="NZ_CP043612.1"/>
</dbReference>
<dbReference type="Proteomes" id="UP000319267">
    <property type="component" value="Unassembled WGS sequence"/>
</dbReference>
<dbReference type="AlphaFoldDB" id="A0A521F7S2"/>
<organism evidence="1 2">
    <name type="scientific">Flavobacterium nitrogenifigens</name>
    <dbReference type="NCBI Taxonomy" id="1617283"/>
    <lineage>
        <taxon>Bacteria</taxon>
        <taxon>Pseudomonadati</taxon>
        <taxon>Bacteroidota</taxon>
        <taxon>Flavobacteriia</taxon>
        <taxon>Flavobacteriales</taxon>
        <taxon>Flavobacteriaceae</taxon>
        <taxon>Flavobacterium</taxon>
    </lineage>
</organism>
<evidence type="ECO:0000313" key="1">
    <source>
        <dbReference type="EMBL" id="SMO92187.1"/>
    </source>
</evidence>